<dbReference type="InterPro" id="IPR001680">
    <property type="entry name" value="WD40_rpt"/>
</dbReference>
<feature type="compositionally biased region" description="Low complexity" evidence="1">
    <location>
        <begin position="784"/>
        <end position="795"/>
    </location>
</feature>
<feature type="compositionally biased region" description="Polar residues" evidence="1">
    <location>
        <begin position="849"/>
        <end position="860"/>
    </location>
</feature>
<dbReference type="InterPro" id="IPR036322">
    <property type="entry name" value="WD40_repeat_dom_sf"/>
</dbReference>
<dbReference type="InterPro" id="IPR015943">
    <property type="entry name" value="WD40/YVTN_repeat-like_dom_sf"/>
</dbReference>
<feature type="compositionally biased region" description="Polar residues" evidence="1">
    <location>
        <begin position="570"/>
        <end position="585"/>
    </location>
</feature>
<dbReference type="Gene3D" id="2.130.10.10">
    <property type="entry name" value="YVTN repeat-like/Quinoprotein amine dehydrogenase"/>
    <property type="match status" value="1"/>
</dbReference>
<feature type="compositionally biased region" description="Polar residues" evidence="1">
    <location>
        <begin position="1176"/>
        <end position="1199"/>
    </location>
</feature>
<feature type="region of interest" description="Disordered" evidence="1">
    <location>
        <begin position="963"/>
        <end position="1019"/>
    </location>
</feature>
<dbReference type="Proteomes" id="UP000765509">
    <property type="component" value="Unassembled WGS sequence"/>
</dbReference>
<dbReference type="EMBL" id="AVOT02009320">
    <property type="protein sequence ID" value="MBW0487870.1"/>
    <property type="molecule type" value="Genomic_DNA"/>
</dbReference>
<dbReference type="SUPFAM" id="SSF50978">
    <property type="entry name" value="WD40 repeat-like"/>
    <property type="match status" value="1"/>
</dbReference>
<reference evidence="2" key="1">
    <citation type="submission" date="2021-03" db="EMBL/GenBank/DDBJ databases">
        <title>Draft genome sequence of rust myrtle Austropuccinia psidii MF-1, a brazilian biotype.</title>
        <authorList>
            <person name="Quecine M.C."/>
            <person name="Pachon D.M.R."/>
            <person name="Bonatelli M.L."/>
            <person name="Correr F.H."/>
            <person name="Franceschini L.M."/>
            <person name="Leite T.F."/>
            <person name="Margarido G.R.A."/>
            <person name="Almeida C.A."/>
            <person name="Ferrarezi J.A."/>
            <person name="Labate C.A."/>
        </authorList>
    </citation>
    <scope>NUCLEOTIDE SEQUENCE</scope>
    <source>
        <strain evidence="2">MF-1</strain>
    </source>
</reference>
<dbReference type="OrthoDB" id="248320at2759"/>
<accession>A0A9Q3H3C8</accession>
<evidence type="ECO:0008006" key="4">
    <source>
        <dbReference type="Google" id="ProtNLM"/>
    </source>
</evidence>
<feature type="compositionally biased region" description="Low complexity" evidence="1">
    <location>
        <begin position="628"/>
        <end position="639"/>
    </location>
</feature>
<comment type="caution">
    <text evidence="2">The sequence shown here is derived from an EMBL/GenBank/DDBJ whole genome shotgun (WGS) entry which is preliminary data.</text>
</comment>
<name>A0A9Q3H3C8_9BASI</name>
<feature type="compositionally biased region" description="Polar residues" evidence="1">
    <location>
        <begin position="681"/>
        <end position="704"/>
    </location>
</feature>
<feature type="compositionally biased region" description="Polar residues" evidence="1">
    <location>
        <begin position="982"/>
        <end position="1019"/>
    </location>
</feature>
<feature type="compositionally biased region" description="Polar residues" evidence="1">
    <location>
        <begin position="1206"/>
        <end position="1227"/>
    </location>
</feature>
<gene>
    <name evidence="2" type="ORF">O181_027585</name>
</gene>
<feature type="region of interest" description="Disordered" evidence="1">
    <location>
        <begin position="762"/>
        <end position="795"/>
    </location>
</feature>
<feature type="compositionally biased region" description="Polar residues" evidence="1">
    <location>
        <begin position="1087"/>
        <end position="1100"/>
    </location>
</feature>
<feature type="region of interest" description="Disordered" evidence="1">
    <location>
        <begin position="1047"/>
        <end position="1227"/>
    </location>
</feature>
<feature type="region of interest" description="Disordered" evidence="1">
    <location>
        <begin position="1242"/>
        <end position="1293"/>
    </location>
</feature>
<feature type="compositionally biased region" description="Polar residues" evidence="1">
    <location>
        <begin position="545"/>
        <end position="563"/>
    </location>
</feature>
<feature type="compositionally biased region" description="Polar residues" evidence="1">
    <location>
        <begin position="610"/>
        <end position="620"/>
    </location>
</feature>
<feature type="compositionally biased region" description="Low complexity" evidence="1">
    <location>
        <begin position="865"/>
        <end position="877"/>
    </location>
</feature>
<feature type="compositionally biased region" description="Basic and acidic residues" evidence="1">
    <location>
        <begin position="763"/>
        <end position="778"/>
    </location>
</feature>
<feature type="compositionally biased region" description="Polar residues" evidence="1">
    <location>
        <begin position="1259"/>
        <end position="1281"/>
    </location>
</feature>
<evidence type="ECO:0000313" key="2">
    <source>
        <dbReference type="EMBL" id="MBW0487870.1"/>
    </source>
</evidence>
<keyword evidence="3" id="KW-1185">Reference proteome</keyword>
<evidence type="ECO:0000313" key="3">
    <source>
        <dbReference type="Proteomes" id="UP000765509"/>
    </source>
</evidence>
<dbReference type="SMART" id="SM00320">
    <property type="entry name" value="WD40"/>
    <property type="match status" value="3"/>
</dbReference>
<protein>
    <recommendedName>
        <fullName evidence="4">Nucleoporin Nup159/Nup146 N-terminal domain-containing protein</fullName>
    </recommendedName>
</protein>
<feature type="region of interest" description="Disordered" evidence="1">
    <location>
        <begin position="539"/>
        <end position="590"/>
    </location>
</feature>
<feature type="region of interest" description="Disordered" evidence="1">
    <location>
        <begin position="849"/>
        <end position="891"/>
    </location>
</feature>
<feature type="region of interest" description="Disordered" evidence="1">
    <location>
        <begin position="610"/>
        <end position="750"/>
    </location>
</feature>
<feature type="compositionally biased region" description="Polar residues" evidence="1">
    <location>
        <begin position="730"/>
        <end position="750"/>
    </location>
</feature>
<evidence type="ECO:0000256" key="1">
    <source>
        <dbReference type="SAM" id="MobiDB-lite"/>
    </source>
</evidence>
<sequence length="1641" mass="177160">MKQDAKWFLIDGASFSVLFKSRSWYYSGKMDAKERDVEDSLALEYFKPGVKLGVSSPFKSLPQLSYSLLAISNLFGWALIAIHSDQASSTPSAFVLTRLDRLINIFQHADSHSLPQFLIDDTQDIHVSITDFASDSTLIITHLAFAAFDRLILVATSDGTIHIFSLHLMVKQKNKSVLRSIYSPQNIPLRILVPNPSKGGPVSSIVAVAYIDRSIRVVDCYDPDKVYWTSQSVTAVEWSPRGKRLFIGYSDGSLEFVTQDGISKGKIGPPTLVKDQGLSVLRINWLDQKNHLITFAKTISPPSDSIETYCLQVPRESQSSSCVFTRLPIENASDEDLVLPLNCLITTFQLNPKTNWNKLAIMSFTNTTSLNLIGYDTSDHPFLLNLGEAQRPELPFAEEDYSPTASIGFASCSSPEEGWPLACCYTTDGVLVIWKLHFTTESVSNLSDIWSEIPTYNDISDVNEIGIEGPPSEAAYSTPPNLSQLPSNLTISPAVNAFGQATTPKKPPLASESGQVTAFGQTTPLSKLTVASESGQVAAFGQPSPFGQSSPFGQPSPLGQSSPFVKPSGFGQSSGFATKPSSFGQASPFGSPAPAFGKSAFGSSPGLTVGSSQFSGNQPHGSGFAAFTSPSSKTTTSMSGIFGQFTDHAAQTPDIFKQSTPVRDKEPGGQADNSFAKFAPGNQSSASFFTPRNSSNIAQQTSAKVNKDSSLPGIHSQTSLVGSDDEENNLPKSATQAADTPASPVNTKTDTALDLFTKSLSLQEDKFENDGSMEKQTHEPSTPKPITSSSPPASVLTAPSFSSVSFGFGGIPPSEGQSQKVPAISRLDVSPITATQSIATNLSLGEKQLSSTNPLANNQQDLKEGCSSTESISASEVSLKKENPSCSAEQDGFSCSLALHNQSLLDEKTILPPSFQKNNQELKEESGSKEPVSGNELPNKKDRHISPTIEKISPISFFSIAQPVPEEASSSLKPHGSEQHPKNPTNSEISIPSTGILSEKQSSSLTTTQNGSFPTSPERNIFSIKQISSTGEESYINTASTESVLNFQVATQPSAEPDADSIAGSYSNSPREPADSFPEQSHDDSLAESNLASLVDSNDLSFIEPSEASDAEASVHDGSPALSDTGSPGIYGGLPPPPDGPDLDSSGESGPDTDELGDKLLSVDLSAKSYFGLASSPPNKSKRSITIPTASSRSPSTPESLPAKPSVSSAMQTHSQQSPKSFSAPSETPRTFHILAETGSKHTTPITSLPKQHPPPSTPISQVPFSATKAFSSPQPNTSGNALEHHCRTSEKSTNQTIELAPAPLRHQAFLTKPASVPSPILPLAATMVPKIYANPIAEPFPSLSHGGFNQALSKIVESINSELECLVLVGSVCQRYVGECRNRLQGEVTTLEKANCKNWQMGDLPTFYLFVKRFINIVKQKKHEIEARFQTVTTLESAILKADLKKEEVKRVFRLRNDPGFTQVVRTRQLGPIQLAHQKDTRRLIRDVKHGIFQMKEVLQSLKAPPPETKSQRTRMQIPSLDTINRCIRNITFGLTQYIIYIEQLNFRVRKLKAFTPTIKESPESTNNSAKDPVETIALRALLNEHRGVLLKTIILDSASEPILTQSRMLDGKVEAERPNGLSHLMNFKTLIIKPRMGRN</sequence>
<organism evidence="2 3">
    <name type="scientific">Austropuccinia psidii MF-1</name>
    <dbReference type="NCBI Taxonomy" id="1389203"/>
    <lineage>
        <taxon>Eukaryota</taxon>
        <taxon>Fungi</taxon>
        <taxon>Dikarya</taxon>
        <taxon>Basidiomycota</taxon>
        <taxon>Pucciniomycotina</taxon>
        <taxon>Pucciniomycetes</taxon>
        <taxon>Pucciniales</taxon>
        <taxon>Sphaerophragmiaceae</taxon>
        <taxon>Austropuccinia</taxon>
    </lineage>
</organism>
<proteinExistence type="predicted"/>
<feature type="region of interest" description="Disordered" evidence="1">
    <location>
        <begin position="908"/>
        <end position="948"/>
    </location>
</feature>